<dbReference type="Gene3D" id="3.40.5.10">
    <property type="entry name" value="Ribosomal protein L9, N-terminal domain"/>
    <property type="match status" value="1"/>
</dbReference>
<dbReference type="InterPro" id="IPR020070">
    <property type="entry name" value="Ribosomal_bL9_N"/>
</dbReference>
<dbReference type="GO" id="GO:1990904">
    <property type="term" value="C:ribonucleoprotein complex"/>
    <property type="evidence" value="ECO:0007669"/>
    <property type="project" value="UniProtKB-KW"/>
</dbReference>
<sequence>MVTLDRTGLLPQCASCIRRVTRLSLNARPPLQQVRSKSKAARDAERNVVVKLRLDVPRFGRAGSYIPIAPGTMRNRWFPSRIADYVTPLQLKQLEAEGVDTSRDFTFGVRVPLEETEEQDLLQMPKQHYVRPIEIDMLSPTRSMELINTFIPPTLSFFRKPIEHTQSDAKQRQGASSAADVLTAAAMASQPEPTANSIYGSVSAADVVTTIRSALAHNDEAARVLLAESDVRFISGHVDGDSSRVKQLGDFRVEIQMPGAEAPLTRNIRVRAKENS</sequence>
<dbReference type="OrthoDB" id="5555409at2759"/>
<keyword evidence="2" id="KW-0689">Ribosomal protein</keyword>
<reference evidence="5" key="1">
    <citation type="journal article" date="2020" name="Stud. Mycol.">
        <title>101 Dothideomycetes genomes: a test case for predicting lifestyles and emergence of pathogens.</title>
        <authorList>
            <person name="Haridas S."/>
            <person name="Albert R."/>
            <person name="Binder M."/>
            <person name="Bloem J."/>
            <person name="Labutti K."/>
            <person name="Salamov A."/>
            <person name="Andreopoulos B."/>
            <person name="Baker S."/>
            <person name="Barry K."/>
            <person name="Bills G."/>
            <person name="Bluhm B."/>
            <person name="Cannon C."/>
            <person name="Castanera R."/>
            <person name="Culley D."/>
            <person name="Daum C."/>
            <person name="Ezra D."/>
            <person name="Gonzalez J."/>
            <person name="Henrissat B."/>
            <person name="Kuo A."/>
            <person name="Liang C."/>
            <person name="Lipzen A."/>
            <person name="Lutzoni F."/>
            <person name="Magnuson J."/>
            <person name="Mondo S."/>
            <person name="Nolan M."/>
            <person name="Ohm R."/>
            <person name="Pangilinan J."/>
            <person name="Park H.-J."/>
            <person name="Ramirez L."/>
            <person name="Alfaro M."/>
            <person name="Sun H."/>
            <person name="Tritt A."/>
            <person name="Yoshinaga Y."/>
            <person name="Zwiers L.-H."/>
            <person name="Turgeon B."/>
            <person name="Goodwin S."/>
            <person name="Spatafora J."/>
            <person name="Crous P."/>
            <person name="Grigoriev I."/>
        </authorList>
    </citation>
    <scope>NUCLEOTIDE SEQUENCE</scope>
    <source>
        <strain evidence="5">CBS 109.77</strain>
    </source>
</reference>
<keyword evidence="3" id="KW-0687">Ribonucleoprotein</keyword>
<dbReference type="GO" id="GO:0003735">
    <property type="term" value="F:structural constituent of ribosome"/>
    <property type="evidence" value="ECO:0007669"/>
    <property type="project" value="InterPro"/>
</dbReference>
<gene>
    <name evidence="5" type="ORF">K505DRAFT_334333</name>
</gene>
<dbReference type="InterPro" id="IPR036935">
    <property type="entry name" value="Ribosomal_bL9_N_sf"/>
</dbReference>
<feature type="domain" description="Ribosomal protein L9" evidence="4">
    <location>
        <begin position="50"/>
        <end position="94"/>
    </location>
</feature>
<dbReference type="GO" id="GO:0006412">
    <property type="term" value="P:translation"/>
    <property type="evidence" value="ECO:0007669"/>
    <property type="project" value="InterPro"/>
</dbReference>
<comment type="similarity">
    <text evidence="1">Belongs to the bacterial ribosomal protein bL9 family.</text>
</comment>
<proteinExistence type="inferred from homology"/>
<dbReference type="GO" id="GO:0005840">
    <property type="term" value="C:ribosome"/>
    <property type="evidence" value="ECO:0007669"/>
    <property type="project" value="UniProtKB-KW"/>
</dbReference>
<dbReference type="EMBL" id="MU001807">
    <property type="protein sequence ID" value="KAF2797386.1"/>
    <property type="molecule type" value="Genomic_DNA"/>
</dbReference>
<evidence type="ECO:0000313" key="5">
    <source>
        <dbReference type="EMBL" id="KAF2797386.1"/>
    </source>
</evidence>
<evidence type="ECO:0000256" key="1">
    <source>
        <dbReference type="ARBA" id="ARBA00010605"/>
    </source>
</evidence>
<organism evidence="5 6">
    <name type="scientific">Melanomma pulvis-pyrius CBS 109.77</name>
    <dbReference type="NCBI Taxonomy" id="1314802"/>
    <lineage>
        <taxon>Eukaryota</taxon>
        <taxon>Fungi</taxon>
        <taxon>Dikarya</taxon>
        <taxon>Ascomycota</taxon>
        <taxon>Pezizomycotina</taxon>
        <taxon>Dothideomycetes</taxon>
        <taxon>Pleosporomycetidae</taxon>
        <taxon>Pleosporales</taxon>
        <taxon>Melanommataceae</taxon>
        <taxon>Melanomma</taxon>
    </lineage>
</organism>
<dbReference type="Pfam" id="PF01281">
    <property type="entry name" value="Ribosomal_L9_N"/>
    <property type="match status" value="1"/>
</dbReference>
<keyword evidence="6" id="KW-1185">Reference proteome</keyword>
<name>A0A6A6XLE9_9PLEO</name>
<dbReference type="InterPro" id="IPR000244">
    <property type="entry name" value="Ribosomal_bL9"/>
</dbReference>
<evidence type="ECO:0000259" key="4">
    <source>
        <dbReference type="Pfam" id="PF01281"/>
    </source>
</evidence>
<dbReference type="AlphaFoldDB" id="A0A6A6XLE9"/>
<evidence type="ECO:0000256" key="2">
    <source>
        <dbReference type="ARBA" id="ARBA00022980"/>
    </source>
</evidence>
<protein>
    <recommendedName>
        <fullName evidence="4">Ribosomal protein L9 domain-containing protein</fullName>
    </recommendedName>
</protein>
<dbReference type="PANTHER" id="PTHR21368">
    <property type="entry name" value="50S RIBOSOMAL PROTEIN L9"/>
    <property type="match status" value="1"/>
</dbReference>
<evidence type="ECO:0000256" key="3">
    <source>
        <dbReference type="ARBA" id="ARBA00023274"/>
    </source>
</evidence>
<dbReference type="Proteomes" id="UP000799757">
    <property type="component" value="Unassembled WGS sequence"/>
</dbReference>
<evidence type="ECO:0000313" key="6">
    <source>
        <dbReference type="Proteomes" id="UP000799757"/>
    </source>
</evidence>
<accession>A0A6A6XLE9</accession>